<dbReference type="InterPro" id="IPR001107">
    <property type="entry name" value="Band_7"/>
</dbReference>
<evidence type="ECO:0000256" key="2">
    <source>
        <dbReference type="ARBA" id="ARBA00008164"/>
    </source>
</evidence>
<evidence type="ECO:0000256" key="1">
    <source>
        <dbReference type="ARBA" id="ARBA00004167"/>
    </source>
</evidence>
<dbReference type="Gene3D" id="3.30.479.30">
    <property type="entry name" value="Band 7 domain"/>
    <property type="match status" value="1"/>
</dbReference>
<name>A0A6N8KYT0_9SPHI</name>
<sequence length="364" mass="41535">MKRVTINKNEVGLVVKNNTVVRVLQEGKFWLGFGEKIQIYNLSNPFHVAHDIDMLLAMPAFQECVEVVEVGDNEIALHYVNKNFKNVLPAGRHVFWKGLHAMHFEVYNIEGLEIPASINKQLYEKVPFSYQVRKFKVNPSEVGLLFVNGELQQELKAGTYYFWKNNLEVSVQLVDLRVLAMEIPGQEILTKDKAQVRINFAFQYQVIDVEQAVMNNKNFEVQLYTCMQFALRAYIGNLTLDSLMENKSAISEYVLAETKTQVSELGVKVITAGVKDIILPGEIRTIMNQVLIAEKQAQANIITRREETASTRSLLNTAKLLEENAMLFKLREMEYVEKIAEKINSISVSGNGQVIEQLKQLFVK</sequence>
<protein>
    <submittedName>
        <fullName evidence="4">Slipin family protein</fullName>
    </submittedName>
</protein>
<dbReference type="AlphaFoldDB" id="A0A6N8KYT0"/>
<dbReference type="PRINTS" id="PR00721">
    <property type="entry name" value="STOMATIN"/>
</dbReference>
<dbReference type="CDD" id="cd13438">
    <property type="entry name" value="SPFH_eoslipins_u2"/>
    <property type="match status" value="1"/>
</dbReference>
<dbReference type="SMART" id="SM00244">
    <property type="entry name" value="PHB"/>
    <property type="match status" value="1"/>
</dbReference>
<accession>A0A6N8KYT0</accession>
<organism evidence="4 5">
    <name type="scientific">Sphingobacterium humi</name>
    <dbReference type="NCBI Taxonomy" id="1796905"/>
    <lineage>
        <taxon>Bacteria</taxon>
        <taxon>Pseudomonadati</taxon>
        <taxon>Bacteroidota</taxon>
        <taxon>Sphingobacteriia</taxon>
        <taxon>Sphingobacteriales</taxon>
        <taxon>Sphingobacteriaceae</taxon>
        <taxon>Sphingobacterium</taxon>
    </lineage>
</organism>
<dbReference type="RefSeq" id="WP_160369335.1">
    <property type="nucleotide sequence ID" value="NZ_WSQA01000007.1"/>
</dbReference>
<comment type="caution">
    <text evidence="4">The sequence shown here is derived from an EMBL/GenBank/DDBJ whole genome shotgun (WGS) entry which is preliminary data.</text>
</comment>
<evidence type="ECO:0000259" key="3">
    <source>
        <dbReference type="SMART" id="SM00244"/>
    </source>
</evidence>
<keyword evidence="5" id="KW-1185">Reference proteome</keyword>
<dbReference type="SUPFAM" id="SSF117892">
    <property type="entry name" value="Band 7/SPFH domain"/>
    <property type="match status" value="1"/>
</dbReference>
<dbReference type="PANTHER" id="PTHR10264:SF83">
    <property type="entry name" value="BLL5629 PROTEIN"/>
    <property type="match status" value="1"/>
</dbReference>
<dbReference type="InterPro" id="IPR043202">
    <property type="entry name" value="Band-7_stomatin-like"/>
</dbReference>
<proteinExistence type="inferred from homology"/>
<evidence type="ECO:0000313" key="5">
    <source>
        <dbReference type="Proteomes" id="UP000435036"/>
    </source>
</evidence>
<dbReference type="InterPro" id="IPR001972">
    <property type="entry name" value="Stomatin_HflK_fam"/>
</dbReference>
<dbReference type="GO" id="GO:0005886">
    <property type="term" value="C:plasma membrane"/>
    <property type="evidence" value="ECO:0007669"/>
    <property type="project" value="InterPro"/>
</dbReference>
<comment type="subcellular location">
    <subcellularLocation>
        <location evidence="1">Membrane</location>
        <topology evidence="1">Single-pass membrane protein</topology>
    </subcellularLocation>
</comment>
<reference evidence="4 5" key="1">
    <citation type="submission" date="2019-12" db="EMBL/GenBank/DDBJ databases">
        <authorList>
            <person name="Dong K."/>
        </authorList>
    </citation>
    <scope>NUCLEOTIDE SEQUENCE [LARGE SCALE GENOMIC DNA]</scope>
    <source>
        <strain evidence="4 5">JCM 31225</strain>
    </source>
</reference>
<dbReference type="Proteomes" id="UP000435036">
    <property type="component" value="Unassembled WGS sequence"/>
</dbReference>
<dbReference type="EMBL" id="WSQA01000007">
    <property type="protein sequence ID" value="MVZ62610.1"/>
    <property type="molecule type" value="Genomic_DNA"/>
</dbReference>
<dbReference type="InterPro" id="IPR036013">
    <property type="entry name" value="Band_7/SPFH_dom_sf"/>
</dbReference>
<dbReference type="PANTHER" id="PTHR10264">
    <property type="entry name" value="BAND 7 PROTEIN-RELATED"/>
    <property type="match status" value="1"/>
</dbReference>
<evidence type="ECO:0000313" key="4">
    <source>
        <dbReference type="EMBL" id="MVZ62610.1"/>
    </source>
</evidence>
<feature type="domain" description="Band 7" evidence="3">
    <location>
        <begin position="132"/>
        <end position="291"/>
    </location>
</feature>
<dbReference type="Pfam" id="PF01145">
    <property type="entry name" value="Band_7"/>
    <property type="match status" value="1"/>
</dbReference>
<comment type="similarity">
    <text evidence="2">Belongs to the band 7/mec-2 family.</text>
</comment>
<gene>
    <name evidence="4" type="ORF">GQF63_11290</name>
</gene>
<dbReference type="OrthoDB" id="5501731at2"/>